<proteinExistence type="predicted"/>
<evidence type="ECO:0008006" key="3">
    <source>
        <dbReference type="Google" id="ProtNLM"/>
    </source>
</evidence>
<keyword evidence="2" id="KW-1185">Reference proteome</keyword>
<accession>A0ABX1GYR2</accession>
<reference evidence="1 2" key="1">
    <citation type="submission" date="2020-04" db="EMBL/GenBank/DDBJ databases">
        <title>Phylogenetic Diversity and Antibacterial Activity against Ralstonia solanacearum of Endophytic Actinomycete Isolated from Moss.</title>
        <authorList>
            <person name="Zhuang X."/>
        </authorList>
    </citation>
    <scope>NUCLEOTIDE SEQUENCE [LARGE SCALE GENOMIC DNA]</scope>
    <source>
        <strain evidence="1 2">LD120</strain>
    </source>
</reference>
<evidence type="ECO:0000313" key="2">
    <source>
        <dbReference type="Proteomes" id="UP000772196"/>
    </source>
</evidence>
<name>A0ABX1GYR2_9ACTN</name>
<evidence type="ECO:0000313" key="1">
    <source>
        <dbReference type="EMBL" id="NKI41232.1"/>
    </source>
</evidence>
<gene>
    <name evidence="1" type="ORF">HFV08_08275</name>
</gene>
<protein>
    <recommendedName>
        <fullName evidence="3">ATP-binding protein</fullName>
    </recommendedName>
</protein>
<dbReference type="SUPFAM" id="SSF52540">
    <property type="entry name" value="P-loop containing nucleoside triphosphate hydrolases"/>
    <property type="match status" value="1"/>
</dbReference>
<sequence>MSKEVFRANDVFGITRDLPLNYVTRPAVDDELVAALTRDQHLVIYGSSKQGKTSVRKYHLKDDEYIVATCSNRWNLGQLNSTILKQAGYTVVQTETRAASGHYKIQASAKLSAKLFGKGVEGQLGGEGGRENTTEVTTAPLELDPFDVNDVIWALKEIGFEKWIVLEDFHYLPEETQKDFAVALKAFHESSNFTFIIVGVWLQENRLVQFNGDLSGRITTINADKWLRPELEAAIDLGEEKLGITFDAAFRNVLLNSCYDSIYVVQESCLQACIKNGVHETQRPTRSVAVGESANGIIKEVVDKQSARFSDFLTNFAAGFGQTDLEMYRWLLVPLIGASTEALEDGLQYRHIRRALSRVHPRGSSLNAGNVTQALKGVASLQVQQGVKPLVLDYDQSLKRLNIVDRSFLIWLVQQDKEDLVDMIDVPMNVLQSLDAEEEEE</sequence>
<dbReference type="InterPro" id="IPR027417">
    <property type="entry name" value="P-loop_NTPase"/>
</dbReference>
<dbReference type="EMBL" id="JAAWWP010000004">
    <property type="protein sequence ID" value="NKI41232.1"/>
    <property type="molecule type" value="Genomic_DNA"/>
</dbReference>
<dbReference type="Gene3D" id="3.40.50.300">
    <property type="entry name" value="P-loop containing nucleotide triphosphate hydrolases"/>
    <property type="match status" value="1"/>
</dbReference>
<dbReference type="RefSeq" id="WP_168537395.1">
    <property type="nucleotide sequence ID" value="NZ_JAAWWP010000004.1"/>
</dbReference>
<dbReference type="Proteomes" id="UP000772196">
    <property type="component" value="Unassembled WGS sequence"/>
</dbReference>
<comment type="caution">
    <text evidence="1">The sequence shown here is derived from an EMBL/GenBank/DDBJ whole genome shotgun (WGS) entry which is preliminary data.</text>
</comment>
<organism evidence="1 2">
    <name type="scientific">Streptomyces physcomitrii</name>
    <dbReference type="NCBI Taxonomy" id="2724184"/>
    <lineage>
        <taxon>Bacteria</taxon>
        <taxon>Bacillati</taxon>
        <taxon>Actinomycetota</taxon>
        <taxon>Actinomycetes</taxon>
        <taxon>Kitasatosporales</taxon>
        <taxon>Streptomycetaceae</taxon>
        <taxon>Streptomyces</taxon>
    </lineage>
</organism>